<dbReference type="InterPro" id="IPR018368">
    <property type="entry name" value="ClpA/B_CS1"/>
</dbReference>
<dbReference type="Pfam" id="PF02861">
    <property type="entry name" value="Clp_N"/>
    <property type="match status" value="1"/>
</dbReference>
<comment type="caution">
    <text evidence="11">The sequence shown here is derived from an EMBL/GenBank/DDBJ whole genome shotgun (WGS) entry which is preliminary data.</text>
</comment>
<evidence type="ECO:0000256" key="4">
    <source>
        <dbReference type="ARBA" id="ARBA00023186"/>
    </source>
</evidence>
<dbReference type="Gene3D" id="3.40.50.300">
    <property type="entry name" value="P-loop containing nucleotide triphosphate hydrolases"/>
    <property type="match status" value="2"/>
</dbReference>
<dbReference type="EMBL" id="JQBP01000004">
    <property type="protein sequence ID" value="KRN74858.1"/>
    <property type="molecule type" value="Genomic_DNA"/>
</dbReference>
<dbReference type="InterPro" id="IPR050130">
    <property type="entry name" value="ClpA_ClpB"/>
</dbReference>
<evidence type="ECO:0000256" key="8">
    <source>
        <dbReference type="SAM" id="MobiDB-lite"/>
    </source>
</evidence>
<dbReference type="PROSITE" id="PS50151">
    <property type="entry name" value="UVR"/>
    <property type="match status" value="1"/>
</dbReference>
<dbReference type="GO" id="GO:0016887">
    <property type="term" value="F:ATP hydrolysis activity"/>
    <property type="evidence" value="ECO:0007669"/>
    <property type="project" value="InterPro"/>
</dbReference>
<dbReference type="PROSITE" id="PS00870">
    <property type="entry name" value="CLPAB_1"/>
    <property type="match status" value="1"/>
</dbReference>
<dbReference type="CDD" id="cd19499">
    <property type="entry name" value="RecA-like_ClpB_Hsp104-like"/>
    <property type="match status" value="1"/>
</dbReference>
<dbReference type="RefSeq" id="WP_057755539.1">
    <property type="nucleotide sequence ID" value="NZ_JQBP01000004.1"/>
</dbReference>
<dbReference type="PATRIC" id="fig|1616.3.peg.1001"/>
<dbReference type="FunFam" id="3.40.50.300:FF:000010">
    <property type="entry name" value="Chaperone clpB 1, putative"/>
    <property type="match status" value="1"/>
</dbReference>
<keyword evidence="2 6" id="KW-0547">Nucleotide-binding</keyword>
<dbReference type="InterPro" id="IPR004176">
    <property type="entry name" value="Clp_R_N"/>
</dbReference>
<keyword evidence="12" id="KW-1185">Reference proteome</keyword>
<evidence type="ECO:0000256" key="1">
    <source>
        <dbReference type="ARBA" id="ARBA00022737"/>
    </source>
</evidence>
<dbReference type="SMART" id="SM00382">
    <property type="entry name" value="AAA"/>
    <property type="match status" value="2"/>
</dbReference>
<dbReference type="PANTHER" id="PTHR11638:SF175">
    <property type="entry name" value="ATP-DEPENDENT CLP PROTEASE, ATP-BINDING SUBUNIT CLPC"/>
    <property type="match status" value="1"/>
</dbReference>
<dbReference type="InterPro" id="IPR001943">
    <property type="entry name" value="UVR_dom"/>
</dbReference>
<evidence type="ECO:0000256" key="5">
    <source>
        <dbReference type="PROSITE-ProRule" id="PRU01251"/>
    </source>
</evidence>
<protein>
    <submittedName>
        <fullName evidence="11">Uncharacterized protein</fullName>
    </submittedName>
</protein>
<dbReference type="GO" id="GO:0005524">
    <property type="term" value="F:ATP binding"/>
    <property type="evidence" value="ECO:0007669"/>
    <property type="project" value="UniProtKB-KW"/>
</dbReference>
<organism evidence="11 12">
    <name type="scientific">Weissella kandleri</name>
    <dbReference type="NCBI Taxonomy" id="1616"/>
    <lineage>
        <taxon>Bacteria</taxon>
        <taxon>Bacillati</taxon>
        <taxon>Bacillota</taxon>
        <taxon>Bacilli</taxon>
        <taxon>Lactobacillales</taxon>
        <taxon>Lactobacillaceae</taxon>
        <taxon>Weissella</taxon>
    </lineage>
</organism>
<feature type="coiled-coil region" evidence="7">
    <location>
        <begin position="424"/>
        <end position="475"/>
    </location>
</feature>
<dbReference type="Pfam" id="PF00004">
    <property type="entry name" value="AAA"/>
    <property type="match status" value="1"/>
</dbReference>
<dbReference type="InterPro" id="IPR027417">
    <property type="entry name" value="P-loop_NTPase"/>
</dbReference>
<dbReference type="InterPro" id="IPR028299">
    <property type="entry name" value="ClpA/B_CS2"/>
</dbReference>
<evidence type="ECO:0000259" key="10">
    <source>
        <dbReference type="PROSITE" id="PS51903"/>
    </source>
</evidence>
<dbReference type="InterPro" id="IPR003959">
    <property type="entry name" value="ATPase_AAA_core"/>
</dbReference>
<feature type="domain" description="UVR" evidence="9">
    <location>
        <begin position="428"/>
        <end position="463"/>
    </location>
</feature>
<dbReference type="Gene3D" id="4.10.860.10">
    <property type="entry name" value="UVR domain"/>
    <property type="match status" value="1"/>
</dbReference>
<dbReference type="OrthoDB" id="9803641at2"/>
<dbReference type="Proteomes" id="UP000051655">
    <property type="component" value="Unassembled WGS sequence"/>
</dbReference>
<sequence length="814" mass="90658">MSQQYTDKLQAVLAQAQLWARHFRHQVVGTEDLMVGMMTTDDKNAGQEILLSFHVTDRDIQEEIEDLTGYGMAPRNKHAERDYSPKALVVMQKAEAKAAELKATEVGTEHLLFALLDDENILSARIISELGLTPSDVKQATLQMMGAPLPDNSKKENLFGPKRQKREPGETPTLDSLARDLTDQARNELMDPVIGREPEVKRVTQILARRTKNNPVLVGEPGVGKTAIAEGLAQLIVAGEVPESLAHKRLMMLEMGRLVAGTKFRGEFEDRVKNILEEVHENGQVILFIDELHTLIGAGGAEGAIDASNLLKPALARGEVQVIGATTLDEYQKYIETDAALARRFAKVQIDEPSEVDAIEILRGLKPRYEAHHQVQISDEAVAAAVNLSVRYMPDRFLPDKAIDLLDEAAAKVQIENHVAATPISALEEKIEDFKNAKEAALESFDFELAAQMRKKELAQKKKLEKQRNEQVDHQYAVALKEEDLAEVLSEQTGIPVQQMTQNEKERLLNLESELHKRLIGQDEAVSAIARAIRRARSGLKSPNRPMGTFMFLGPTGVGKTELAKALAETVFGSEDNMIRVDMSEFMESYSTSRLVGAAPGYVGFEEGGQLTEKVRRHPYSVILLDEAEKAHPDIYNLMLQVFDDGYLTDAKGRKIDFRNTIIIMTSNLGATRLRDEKTVGFGANNDVNNYERMNQVVRQTLKEAFKPEFINRLDEVVVFKALDKPEVKAIVRLLADQLVARMAEQNYQIKITPAAVALIADEGFDPEYGARPLRRALQTKIEDELSEQVLAGKIKPNQLVTIGAHKGEITFKN</sequence>
<name>A0A0R2JKE6_9LACO</name>
<proteinExistence type="inferred from homology"/>
<feature type="domain" description="Clp R" evidence="10">
    <location>
        <begin position="1"/>
        <end position="147"/>
    </location>
</feature>
<gene>
    <name evidence="11" type="ORF">IV73_GL000981</name>
</gene>
<comment type="similarity">
    <text evidence="6">Belongs to the ClpA/ClpB family.</text>
</comment>
<evidence type="ECO:0000259" key="9">
    <source>
        <dbReference type="PROSITE" id="PS50151"/>
    </source>
</evidence>
<keyword evidence="1 5" id="KW-0677">Repeat</keyword>
<dbReference type="InterPro" id="IPR003593">
    <property type="entry name" value="AAA+_ATPase"/>
</dbReference>
<dbReference type="GO" id="GO:0034605">
    <property type="term" value="P:cellular response to heat"/>
    <property type="evidence" value="ECO:0007669"/>
    <property type="project" value="TreeGrafter"/>
</dbReference>
<accession>A0A0R2JKE6</accession>
<dbReference type="GO" id="GO:0005737">
    <property type="term" value="C:cytoplasm"/>
    <property type="evidence" value="ECO:0007669"/>
    <property type="project" value="TreeGrafter"/>
</dbReference>
<evidence type="ECO:0000256" key="3">
    <source>
        <dbReference type="ARBA" id="ARBA00022840"/>
    </source>
</evidence>
<keyword evidence="3 6" id="KW-0067">ATP-binding</keyword>
<dbReference type="InterPro" id="IPR036628">
    <property type="entry name" value="Clp_N_dom_sf"/>
</dbReference>
<evidence type="ECO:0000256" key="2">
    <source>
        <dbReference type="ARBA" id="ARBA00022741"/>
    </source>
</evidence>
<dbReference type="Pfam" id="PF17871">
    <property type="entry name" value="AAA_lid_9"/>
    <property type="match status" value="1"/>
</dbReference>
<dbReference type="CDD" id="cd00009">
    <property type="entry name" value="AAA"/>
    <property type="match status" value="1"/>
</dbReference>
<dbReference type="SMART" id="SM01086">
    <property type="entry name" value="ClpB_D2-small"/>
    <property type="match status" value="1"/>
</dbReference>
<feature type="region of interest" description="Disordered" evidence="8">
    <location>
        <begin position="147"/>
        <end position="175"/>
    </location>
</feature>
<dbReference type="PRINTS" id="PR00300">
    <property type="entry name" value="CLPPROTEASEA"/>
</dbReference>
<dbReference type="Pfam" id="PF07724">
    <property type="entry name" value="AAA_2"/>
    <property type="match status" value="1"/>
</dbReference>
<dbReference type="AlphaFoldDB" id="A0A0R2JKE6"/>
<evidence type="ECO:0000313" key="12">
    <source>
        <dbReference type="Proteomes" id="UP000051655"/>
    </source>
</evidence>
<dbReference type="SUPFAM" id="SSF81923">
    <property type="entry name" value="Double Clp-N motif"/>
    <property type="match status" value="1"/>
</dbReference>
<keyword evidence="4 6" id="KW-0143">Chaperone</keyword>
<evidence type="ECO:0000313" key="11">
    <source>
        <dbReference type="EMBL" id="KRN74858.1"/>
    </source>
</evidence>
<evidence type="ECO:0000256" key="7">
    <source>
        <dbReference type="SAM" id="Coils"/>
    </source>
</evidence>
<keyword evidence="7" id="KW-0175">Coiled coil</keyword>
<evidence type="ECO:0000256" key="6">
    <source>
        <dbReference type="RuleBase" id="RU004432"/>
    </source>
</evidence>
<dbReference type="PROSITE" id="PS51903">
    <property type="entry name" value="CLP_R"/>
    <property type="match status" value="1"/>
</dbReference>
<dbReference type="PROSITE" id="PS00871">
    <property type="entry name" value="CLPAB_2"/>
    <property type="match status" value="1"/>
</dbReference>
<dbReference type="InterPro" id="IPR041546">
    <property type="entry name" value="ClpA/ClpB_AAA_lid"/>
</dbReference>
<dbReference type="STRING" id="1616.IV73_GL000981"/>
<dbReference type="Gene3D" id="1.10.1780.10">
    <property type="entry name" value="Clp, N-terminal domain"/>
    <property type="match status" value="1"/>
</dbReference>
<reference evidence="11 12" key="1">
    <citation type="journal article" date="2015" name="Genome Announc.">
        <title>Expanding the biotechnology potential of lactobacilli through comparative genomics of 213 strains and associated genera.</title>
        <authorList>
            <person name="Sun Z."/>
            <person name="Harris H.M."/>
            <person name="McCann A."/>
            <person name="Guo C."/>
            <person name="Argimon S."/>
            <person name="Zhang W."/>
            <person name="Yang X."/>
            <person name="Jeffery I.B."/>
            <person name="Cooney J.C."/>
            <person name="Kagawa T.F."/>
            <person name="Liu W."/>
            <person name="Song Y."/>
            <person name="Salvetti E."/>
            <person name="Wrobel A."/>
            <person name="Rasinkangas P."/>
            <person name="Parkhill J."/>
            <person name="Rea M.C."/>
            <person name="O'Sullivan O."/>
            <person name="Ritari J."/>
            <person name="Douillard F.P."/>
            <person name="Paul Ross R."/>
            <person name="Yang R."/>
            <person name="Briner A.E."/>
            <person name="Felis G.E."/>
            <person name="de Vos W.M."/>
            <person name="Barrangou R."/>
            <person name="Klaenhammer T.R."/>
            <person name="Caufield P.W."/>
            <person name="Cui Y."/>
            <person name="Zhang H."/>
            <person name="O'Toole P.W."/>
        </authorList>
    </citation>
    <scope>NUCLEOTIDE SEQUENCE [LARGE SCALE GENOMIC DNA]</scope>
    <source>
        <strain evidence="11 12">DSM 20593</strain>
    </source>
</reference>
<dbReference type="Pfam" id="PF10431">
    <property type="entry name" value="ClpB_D2-small"/>
    <property type="match status" value="1"/>
</dbReference>
<dbReference type="InterPro" id="IPR019489">
    <property type="entry name" value="Clp_ATPase_C"/>
</dbReference>
<dbReference type="InterPro" id="IPR001270">
    <property type="entry name" value="ClpA/B"/>
</dbReference>
<dbReference type="Gene3D" id="1.10.8.60">
    <property type="match status" value="2"/>
</dbReference>
<dbReference type="SUPFAM" id="SSF52540">
    <property type="entry name" value="P-loop containing nucleoside triphosphate hydrolases"/>
    <property type="match status" value="2"/>
</dbReference>
<dbReference type="PANTHER" id="PTHR11638">
    <property type="entry name" value="ATP-DEPENDENT CLP PROTEASE"/>
    <property type="match status" value="1"/>
</dbReference>
<dbReference type="FunFam" id="3.40.50.300:FF:000025">
    <property type="entry name" value="ATP-dependent Clp protease subunit"/>
    <property type="match status" value="1"/>
</dbReference>